<dbReference type="EMBL" id="JACHHJ010000006">
    <property type="protein sequence ID" value="MBB6451351.1"/>
    <property type="molecule type" value="Genomic_DNA"/>
</dbReference>
<accession>A0A841PXE3</accession>
<reference evidence="1 2" key="1">
    <citation type="submission" date="2020-08" db="EMBL/GenBank/DDBJ databases">
        <title>Genomic Encyclopedia of Type Strains, Phase IV (KMG-IV): sequencing the most valuable type-strain genomes for metagenomic binning, comparative biology and taxonomic classification.</title>
        <authorList>
            <person name="Goeker M."/>
        </authorList>
    </citation>
    <scope>NUCLEOTIDE SEQUENCE [LARGE SCALE GENOMIC DNA]</scope>
    <source>
        <strain evidence="1 2">DSM 21769</strain>
    </source>
</reference>
<keyword evidence="2" id="KW-1185">Reference proteome</keyword>
<proteinExistence type="predicted"/>
<sequence length="43" mass="5000">MEDKQQQLLNMMEELVRRAEASPKMTPEEALVFISENMTELTS</sequence>
<dbReference type="RefSeq" id="WP_281381443.1">
    <property type="nucleotide sequence ID" value="NZ_JACHHJ010000006.1"/>
</dbReference>
<comment type="caution">
    <text evidence="1">The sequence shown here is derived from an EMBL/GenBank/DDBJ whole genome shotgun (WGS) entry which is preliminary data.</text>
</comment>
<gene>
    <name evidence="1" type="ORF">HNR44_003358</name>
</gene>
<dbReference type="Proteomes" id="UP000568839">
    <property type="component" value="Unassembled WGS sequence"/>
</dbReference>
<organism evidence="1 2">
    <name type="scientific">Geomicrobium halophilum</name>
    <dbReference type="NCBI Taxonomy" id="549000"/>
    <lineage>
        <taxon>Bacteria</taxon>
        <taxon>Bacillati</taxon>
        <taxon>Bacillota</taxon>
        <taxon>Bacilli</taxon>
        <taxon>Bacillales</taxon>
        <taxon>Geomicrobium</taxon>
    </lineage>
</organism>
<evidence type="ECO:0000313" key="2">
    <source>
        <dbReference type="Proteomes" id="UP000568839"/>
    </source>
</evidence>
<dbReference type="AlphaFoldDB" id="A0A841PXE3"/>
<evidence type="ECO:0000313" key="1">
    <source>
        <dbReference type="EMBL" id="MBB6451351.1"/>
    </source>
</evidence>
<protein>
    <submittedName>
        <fullName evidence="1">Uncharacterized protein</fullName>
    </submittedName>
</protein>
<name>A0A841PXE3_9BACL</name>